<name>A0AAP1Y9D2_9BURK</name>
<dbReference type="AlphaFoldDB" id="A0AAP1Y9D2"/>
<evidence type="ECO:0000313" key="5">
    <source>
        <dbReference type="Proteomes" id="UP000611459"/>
    </source>
</evidence>
<sequence length="71" mass="8165">MRFKLILLICVPLSMSMRTLRANGLPRANACPFIYGTEAYNLNTGRRRKPAIDMPPAPHRDRRRDSPRPLC</sequence>
<dbReference type="Proteomes" id="UP000664048">
    <property type="component" value="Unassembled WGS sequence"/>
</dbReference>
<dbReference type="EMBL" id="JAGEMX010000006">
    <property type="protein sequence ID" value="MBO1831765.1"/>
    <property type="molecule type" value="Genomic_DNA"/>
</dbReference>
<keyword evidence="2" id="KW-0732">Signal</keyword>
<protein>
    <recommendedName>
        <fullName evidence="7">Secreted protein</fullName>
    </recommendedName>
</protein>
<keyword evidence="6" id="KW-1185">Reference proteome</keyword>
<gene>
    <name evidence="4" type="ORF">J4M89_20540</name>
    <name evidence="3" type="ORF">JIN94_17790</name>
</gene>
<dbReference type="Proteomes" id="UP000611459">
    <property type="component" value="Unassembled WGS sequence"/>
</dbReference>
<organism evidence="3 5">
    <name type="scientific">Burkholderia contaminans</name>
    <dbReference type="NCBI Taxonomy" id="488447"/>
    <lineage>
        <taxon>Bacteria</taxon>
        <taxon>Pseudomonadati</taxon>
        <taxon>Pseudomonadota</taxon>
        <taxon>Betaproteobacteria</taxon>
        <taxon>Burkholderiales</taxon>
        <taxon>Burkholderiaceae</taxon>
        <taxon>Burkholderia</taxon>
        <taxon>Burkholderia cepacia complex</taxon>
    </lineage>
</organism>
<dbReference type="EMBL" id="JAENIB010000006">
    <property type="protein sequence ID" value="MBK1931740.1"/>
    <property type="molecule type" value="Genomic_DNA"/>
</dbReference>
<evidence type="ECO:0008006" key="7">
    <source>
        <dbReference type="Google" id="ProtNLM"/>
    </source>
</evidence>
<evidence type="ECO:0000256" key="2">
    <source>
        <dbReference type="SAM" id="SignalP"/>
    </source>
</evidence>
<reference evidence="3" key="1">
    <citation type="submission" date="2021-01" db="EMBL/GenBank/DDBJ databases">
        <title>Outbreak of Burkholderia contaminns endophthalmitis traced to a clinical ventilation system.</title>
        <authorList>
            <person name="Lipuma J."/>
            <person name="Spilker T."/>
            <person name="Kratholm J."/>
        </authorList>
    </citation>
    <scope>NUCLEOTIDE SEQUENCE</scope>
    <source>
        <strain evidence="3">HI4954</strain>
    </source>
</reference>
<feature type="region of interest" description="Disordered" evidence="1">
    <location>
        <begin position="45"/>
        <end position="71"/>
    </location>
</feature>
<dbReference type="RefSeq" id="WP_143282352.1">
    <property type="nucleotide sequence ID" value="NZ_CABVQA010000003.1"/>
</dbReference>
<proteinExistence type="predicted"/>
<accession>A0AAP1Y9D2</accession>
<evidence type="ECO:0000313" key="4">
    <source>
        <dbReference type="EMBL" id="MBO1831765.1"/>
    </source>
</evidence>
<feature type="signal peptide" evidence="2">
    <location>
        <begin position="1"/>
        <end position="22"/>
    </location>
</feature>
<comment type="caution">
    <text evidence="3">The sequence shown here is derived from an EMBL/GenBank/DDBJ whole genome shotgun (WGS) entry which is preliminary data.</text>
</comment>
<evidence type="ECO:0000313" key="3">
    <source>
        <dbReference type="EMBL" id="MBK1931740.1"/>
    </source>
</evidence>
<reference evidence="4 6" key="2">
    <citation type="submission" date="2021-03" db="EMBL/GenBank/DDBJ databases">
        <title>Clinical course, treatment and visual outcome of an outbreak of Burkholderia contaminans endophthalmitis following cataract surgery.</title>
        <authorList>
            <person name="Lind C."/>
            <person name="Olsen K."/>
            <person name="Angelsen N.K."/>
            <person name="Krefting E.A."/>
            <person name="Fossen K."/>
            <person name="Gravningen K."/>
            <person name="Depoorter E."/>
            <person name="Vandamme P."/>
            <person name="Bertelsen G."/>
        </authorList>
    </citation>
    <scope>NUCLEOTIDE SEQUENCE [LARGE SCALE GENOMIC DNA]</scope>
    <source>
        <strain evidence="4 6">51242556</strain>
    </source>
</reference>
<feature type="chain" id="PRO_5042864213" description="Secreted protein" evidence="2">
    <location>
        <begin position="23"/>
        <end position="71"/>
    </location>
</feature>
<evidence type="ECO:0000256" key="1">
    <source>
        <dbReference type="SAM" id="MobiDB-lite"/>
    </source>
</evidence>
<dbReference type="GeneID" id="93194080"/>
<evidence type="ECO:0000313" key="6">
    <source>
        <dbReference type="Proteomes" id="UP000664048"/>
    </source>
</evidence>